<keyword evidence="1" id="KW-0472">Membrane</keyword>
<keyword evidence="1" id="KW-0812">Transmembrane</keyword>
<accession>A0AAV4WG11</accession>
<dbReference type="Proteomes" id="UP001054837">
    <property type="component" value="Unassembled WGS sequence"/>
</dbReference>
<comment type="caution">
    <text evidence="2">The sequence shown here is derived from an EMBL/GenBank/DDBJ whole genome shotgun (WGS) entry which is preliminary data.</text>
</comment>
<evidence type="ECO:0000256" key="1">
    <source>
        <dbReference type="SAM" id="Phobius"/>
    </source>
</evidence>
<gene>
    <name evidence="2" type="ORF">CDAR_19321</name>
</gene>
<name>A0AAV4WG11_9ARAC</name>
<dbReference type="AlphaFoldDB" id="A0AAV4WG11"/>
<sequence length="121" mass="13854">MTYCKFINKYKHAIFAPPDEFTSRRLLLKTSILLSLYAACGFYSIARYVCELELKSAEVDDFFKVCMILGTVSLVLNFICLFLLILGVGLEASHLKKKQEEGARPVGFRHRCAYQPKHKDI</sequence>
<dbReference type="EMBL" id="BPLQ01014490">
    <property type="protein sequence ID" value="GIY80265.1"/>
    <property type="molecule type" value="Genomic_DNA"/>
</dbReference>
<feature type="transmembrane region" description="Helical" evidence="1">
    <location>
        <begin position="26"/>
        <end position="46"/>
    </location>
</feature>
<protein>
    <submittedName>
        <fullName evidence="2">Uncharacterized protein</fullName>
    </submittedName>
</protein>
<reference evidence="2 3" key="1">
    <citation type="submission" date="2021-06" db="EMBL/GenBank/DDBJ databases">
        <title>Caerostris darwini draft genome.</title>
        <authorList>
            <person name="Kono N."/>
            <person name="Arakawa K."/>
        </authorList>
    </citation>
    <scope>NUCLEOTIDE SEQUENCE [LARGE SCALE GENOMIC DNA]</scope>
</reference>
<evidence type="ECO:0000313" key="3">
    <source>
        <dbReference type="Proteomes" id="UP001054837"/>
    </source>
</evidence>
<keyword evidence="3" id="KW-1185">Reference proteome</keyword>
<evidence type="ECO:0000313" key="2">
    <source>
        <dbReference type="EMBL" id="GIY80265.1"/>
    </source>
</evidence>
<feature type="transmembrane region" description="Helical" evidence="1">
    <location>
        <begin position="62"/>
        <end position="90"/>
    </location>
</feature>
<proteinExistence type="predicted"/>
<organism evidence="2 3">
    <name type="scientific">Caerostris darwini</name>
    <dbReference type="NCBI Taxonomy" id="1538125"/>
    <lineage>
        <taxon>Eukaryota</taxon>
        <taxon>Metazoa</taxon>
        <taxon>Ecdysozoa</taxon>
        <taxon>Arthropoda</taxon>
        <taxon>Chelicerata</taxon>
        <taxon>Arachnida</taxon>
        <taxon>Araneae</taxon>
        <taxon>Araneomorphae</taxon>
        <taxon>Entelegynae</taxon>
        <taxon>Araneoidea</taxon>
        <taxon>Araneidae</taxon>
        <taxon>Caerostris</taxon>
    </lineage>
</organism>
<keyword evidence="1" id="KW-1133">Transmembrane helix</keyword>